<protein>
    <recommendedName>
        <fullName evidence="10 11">Glucose-methanol-choline oxidoreductase N-terminal domain-containing protein</fullName>
    </recommendedName>
</protein>
<evidence type="ECO:0000256" key="6">
    <source>
        <dbReference type="ARBA" id="ARBA00023002"/>
    </source>
</evidence>
<dbReference type="InterPro" id="IPR000172">
    <property type="entry name" value="GMC_OxRdtase_N"/>
</dbReference>
<evidence type="ECO:0000256" key="8">
    <source>
        <dbReference type="SAM" id="MobiDB-lite"/>
    </source>
</evidence>
<gene>
    <name evidence="12" type="ORF">VHUM_00295</name>
</gene>
<dbReference type="InterPro" id="IPR036188">
    <property type="entry name" value="FAD/NAD-bd_sf"/>
</dbReference>
<reference evidence="12 13" key="1">
    <citation type="journal article" date="2019" name="PLoS Genet.">
        <title>Convergent evolution of linked mating-type loci in basidiomycete fungi.</title>
        <authorList>
            <person name="Sun S."/>
            <person name="Coelho M.A."/>
            <person name="Heitman J."/>
            <person name="Nowrousian M."/>
        </authorList>
    </citation>
    <scope>NUCLEOTIDE SEQUENCE [LARGE SCALE GENOMIC DNA]</scope>
    <source>
        <strain evidence="12 13">CBS 4282</strain>
    </source>
</reference>
<name>A0A7D8V475_VANHU</name>
<evidence type="ECO:0000313" key="12">
    <source>
        <dbReference type="EMBL" id="TXT15792.1"/>
    </source>
</evidence>
<feature type="domain" description="Glucose-methanol-choline oxidoreductase N-terminal" evidence="10">
    <location>
        <begin position="110"/>
        <end position="133"/>
    </location>
</feature>
<feature type="domain" description="Glucose-methanol-choline oxidoreductase N-terminal" evidence="11">
    <location>
        <begin position="297"/>
        <end position="311"/>
    </location>
</feature>
<accession>A0A7D8V475</accession>
<dbReference type="SUPFAM" id="SSF50370">
    <property type="entry name" value="Ricin B-like lectins"/>
    <property type="match status" value="1"/>
</dbReference>
<dbReference type="PANTHER" id="PTHR11552">
    <property type="entry name" value="GLUCOSE-METHANOL-CHOLINE GMC OXIDOREDUCTASE"/>
    <property type="match status" value="1"/>
</dbReference>
<sequence length="745" mass="77693">MLLALAPLLLGLLAPVGAVTPITDGAAVNGQTYDYVVVGGGLTGIVLATRLSEDSSRRVLVIEAGKDEEGNPDVTQASAYQRAFDTPVDWAFRTVNQNAANGQATTVRQGKGLGGSTLINGMAWSKPHSFQIDALETLGNAGLNWASLQPYMLRAENFRAPSAAQAGAGVTYSSSCHRTGGPIGVQFDTDFPGDLERNFNATALGKGVPYATDLTCGNPAGLAPIAHTKVDNLRSNACGLLAGGTADGRPRVLTGANVGKVLLSSASTPRATGIEFRDQAQRTFSASASREVIVAAGAIKTPLILQQSGIGPRAFLQAAGIAVRVDLPVGQNLIDQVTTTTNWGFWGNRGGNQPIVFPRFQDLFSGAEKTTATNLLQTKLAAYAQDAVNAGAFSSAAGLEKILGIQRDWILNKGAGVSENYDYSYDTTLGYDSWFLLPFGRGSVRVTDSNPYGGGFSIDPRFFANEFDTLAVGATARFTRTVSTGSPLNGQITGEYTPGSGVGSSASAWANWAKNNYRSNWHPIGTAAMISRDLGGSVDSRNRVYGVAGLRVVDSSTLPIQVSSHLMSVLYGLAERAAELIKADNAGSGGTTAPPTSSSTRPPVTSTTAPPTPSGKAIRPGRDASKCLEVQWGALANGTPVNIATCNGSARQRFDITPGSTAIKVTGSNFCLDAGSAPASGTRMKIWQCYAGLPAQSWTFTPGGPIALQVAGQCLDLTDGSLADGNTVQTWQCFANNDNQKWTTA</sequence>
<comment type="cofactor">
    <cofactor evidence="1">
        <name>FAD</name>
        <dbReference type="ChEBI" id="CHEBI:57692"/>
    </cofactor>
</comment>
<dbReference type="InterPro" id="IPR035992">
    <property type="entry name" value="Ricin_B-like_lectins"/>
</dbReference>
<feature type="region of interest" description="Disordered" evidence="8">
    <location>
        <begin position="585"/>
        <end position="621"/>
    </location>
</feature>
<dbReference type="SUPFAM" id="SSF51905">
    <property type="entry name" value="FAD/NAD(P)-binding domain"/>
    <property type="match status" value="1"/>
</dbReference>
<dbReference type="Pfam" id="PF00732">
    <property type="entry name" value="GMC_oxred_N"/>
    <property type="match status" value="1"/>
</dbReference>
<dbReference type="Proteomes" id="UP000473826">
    <property type="component" value="Unassembled WGS sequence"/>
</dbReference>
<dbReference type="CDD" id="cd00161">
    <property type="entry name" value="beta-trefoil_Ricin-like"/>
    <property type="match status" value="1"/>
</dbReference>
<dbReference type="Gene3D" id="4.10.450.10">
    <property type="entry name" value="Glucose Oxidase, domain 2"/>
    <property type="match status" value="1"/>
</dbReference>
<evidence type="ECO:0000259" key="10">
    <source>
        <dbReference type="PROSITE" id="PS00623"/>
    </source>
</evidence>
<keyword evidence="6" id="KW-0560">Oxidoreductase</keyword>
<dbReference type="Gene3D" id="2.80.10.50">
    <property type="match status" value="1"/>
</dbReference>
<evidence type="ECO:0000256" key="1">
    <source>
        <dbReference type="ARBA" id="ARBA00001974"/>
    </source>
</evidence>
<dbReference type="PANTHER" id="PTHR11552:SF201">
    <property type="entry name" value="GLUCOSE-METHANOL-CHOLINE OXIDOREDUCTASE N-TERMINAL DOMAIN-CONTAINING PROTEIN"/>
    <property type="match status" value="1"/>
</dbReference>
<dbReference type="OrthoDB" id="269227at2759"/>
<comment type="similarity">
    <text evidence="2 7">Belongs to the GMC oxidoreductase family.</text>
</comment>
<dbReference type="PROSITE" id="PS00624">
    <property type="entry name" value="GMC_OXRED_2"/>
    <property type="match status" value="1"/>
</dbReference>
<dbReference type="PROSITE" id="PS50231">
    <property type="entry name" value="RICIN_B_LECTIN"/>
    <property type="match status" value="1"/>
</dbReference>
<dbReference type="Pfam" id="PF05199">
    <property type="entry name" value="GMC_oxred_C"/>
    <property type="match status" value="1"/>
</dbReference>
<evidence type="ECO:0000256" key="7">
    <source>
        <dbReference type="RuleBase" id="RU003968"/>
    </source>
</evidence>
<comment type="caution">
    <text evidence="12">The sequence shown here is derived from an EMBL/GenBank/DDBJ whole genome shotgun (WGS) entry which is preliminary data.</text>
</comment>
<dbReference type="InterPro" id="IPR007867">
    <property type="entry name" value="GMC_OxRtase_C"/>
</dbReference>
<dbReference type="AlphaFoldDB" id="A0A7D8V475"/>
<dbReference type="EMBL" id="QKWK01000001">
    <property type="protein sequence ID" value="TXT15792.1"/>
    <property type="molecule type" value="Genomic_DNA"/>
</dbReference>
<dbReference type="Gene3D" id="3.50.50.60">
    <property type="entry name" value="FAD/NAD(P)-binding domain"/>
    <property type="match status" value="1"/>
</dbReference>
<keyword evidence="13" id="KW-1185">Reference proteome</keyword>
<evidence type="ECO:0000256" key="5">
    <source>
        <dbReference type="ARBA" id="ARBA00022827"/>
    </source>
</evidence>
<evidence type="ECO:0000256" key="4">
    <source>
        <dbReference type="ARBA" id="ARBA00022729"/>
    </source>
</evidence>
<organism evidence="12 13">
    <name type="scientific">Vanrija humicola</name>
    <name type="common">Yeast</name>
    <name type="synonym">Cryptococcus humicola</name>
    <dbReference type="NCBI Taxonomy" id="5417"/>
    <lineage>
        <taxon>Eukaryota</taxon>
        <taxon>Fungi</taxon>
        <taxon>Dikarya</taxon>
        <taxon>Basidiomycota</taxon>
        <taxon>Agaricomycotina</taxon>
        <taxon>Tremellomycetes</taxon>
        <taxon>Trichosporonales</taxon>
        <taxon>Trichosporonaceae</taxon>
        <taxon>Vanrija</taxon>
    </lineage>
</organism>
<dbReference type="InterPro" id="IPR027424">
    <property type="entry name" value="Glucose_Oxidase_domain_2"/>
</dbReference>
<dbReference type="Pfam" id="PF00652">
    <property type="entry name" value="Ricin_B_lectin"/>
    <property type="match status" value="1"/>
</dbReference>
<feature type="compositionally biased region" description="Low complexity" evidence="8">
    <location>
        <begin position="591"/>
        <end position="609"/>
    </location>
</feature>
<evidence type="ECO:0000313" key="13">
    <source>
        <dbReference type="Proteomes" id="UP000473826"/>
    </source>
</evidence>
<evidence type="ECO:0000259" key="11">
    <source>
        <dbReference type="PROSITE" id="PS00624"/>
    </source>
</evidence>
<dbReference type="GO" id="GO:0016614">
    <property type="term" value="F:oxidoreductase activity, acting on CH-OH group of donors"/>
    <property type="evidence" value="ECO:0007669"/>
    <property type="project" value="InterPro"/>
</dbReference>
<proteinExistence type="inferred from homology"/>
<evidence type="ECO:0000256" key="9">
    <source>
        <dbReference type="SAM" id="SignalP"/>
    </source>
</evidence>
<evidence type="ECO:0000256" key="2">
    <source>
        <dbReference type="ARBA" id="ARBA00010790"/>
    </source>
</evidence>
<feature type="signal peptide" evidence="9">
    <location>
        <begin position="1"/>
        <end position="18"/>
    </location>
</feature>
<dbReference type="InterPro" id="IPR012132">
    <property type="entry name" value="GMC_OxRdtase"/>
</dbReference>
<dbReference type="PROSITE" id="PS00623">
    <property type="entry name" value="GMC_OXRED_1"/>
    <property type="match status" value="1"/>
</dbReference>
<keyword evidence="3 7" id="KW-0285">Flavoprotein</keyword>
<dbReference type="Gene3D" id="3.30.560.10">
    <property type="entry name" value="Glucose Oxidase, domain 3"/>
    <property type="match status" value="1"/>
</dbReference>
<dbReference type="GO" id="GO:0050660">
    <property type="term" value="F:flavin adenine dinucleotide binding"/>
    <property type="evidence" value="ECO:0007669"/>
    <property type="project" value="InterPro"/>
</dbReference>
<dbReference type="InterPro" id="IPR000772">
    <property type="entry name" value="Ricin_B_lectin"/>
</dbReference>
<keyword evidence="5 7" id="KW-0274">FAD</keyword>
<evidence type="ECO:0000256" key="3">
    <source>
        <dbReference type="ARBA" id="ARBA00022630"/>
    </source>
</evidence>
<dbReference type="SUPFAM" id="SSF54373">
    <property type="entry name" value="FAD-linked reductases, C-terminal domain"/>
    <property type="match status" value="1"/>
</dbReference>
<feature type="chain" id="PRO_5028931371" description="Glucose-methanol-choline oxidoreductase N-terminal domain-containing protein" evidence="9">
    <location>
        <begin position="19"/>
        <end position="745"/>
    </location>
</feature>
<keyword evidence="4 9" id="KW-0732">Signal</keyword>
<dbReference type="SMART" id="SM00458">
    <property type="entry name" value="RICIN"/>
    <property type="match status" value="1"/>
</dbReference>